<organism evidence="3 4">
    <name type="scientific">Glycine soja</name>
    <name type="common">Wild soybean</name>
    <dbReference type="NCBI Taxonomy" id="3848"/>
    <lineage>
        <taxon>Eukaryota</taxon>
        <taxon>Viridiplantae</taxon>
        <taxon>Streptophyta</taxon>
        <taxon>Embryophyta</taxon>
        <taxon>Tracheophyta</taxon>
        <taxon>Spermatophyta</taxon>
        <taxon>Magnoliopsida</taxon>
        <taxon>eudicotyledons</taxon>
        <taxon>Gunneridae</taxon>
        <taxon>Pentapetalae</taxon>
        <taxon>rosids</taxon>
        <taxon>fabids</taxon>
        <taxon>Fabales</taxon>
        <taxon>Fabaceae</taxon>
        <taxon>Papilionoideae</taxon>
        <taxon>50 kb inversion clade</taxon>
        <taxon>NPAAA clade</taxon>
        <taxon>indigoferoid/millettioid clade</taxon>
        <taxon>Phaseoleae</taxon>
        <taxon>Glycine</taxon>
        <taxon>Glycine subgen. Soja</taxon>
    </lineage>
</organism>
<keyword evidence="2" id="KW-0732">Signal</keyword>
<feature type="chain" id="PRO_5019274914" evidence="2">
    <location>
        <begin position="25"/>
        <end position="104"/>
    </location>
</feature>
<keyword evidence="4" id="KW-1185">Reference proteome</keyword>
<name>A0A445F486_GLYSO</name>
<evidence type="ECO:0000256" key="2">
    <source>
        <dbReference type="SAM" id="SignalP"/>
    </source>
</evidence>
<comment type="caution">
    <text evidence="3">The sequence shown here is derived from an EMBL/GenBank/DDBJ whole genome shotgun (WGS) entry which is preliminary data.</text>
</comment>
<evidence type="ECO:0000313" key="3">
    <source>
        <dbReference type="EMBL" id="RZB43661.1"/>
    </source>
</evidence>
<evidence type="ECO:0000313" key="4">
    <source>
        <dbReference type="Proteomes" id="UP000289340"/>
    </source>
</evidence>
<proteinExistence type="predicted"/>
<feature type="region of interest" description="Disordered" evidence="1">
    <location>
        <begin position="79"/>
        <end position="104"/>
    </location>
</feature>
<feature type="signal peptide" evidence="2">
    <location>
        <begin position="1"/>
        <end position="24"/>
    </location>
</feature>
<reference evidence="3 4" key="1">
    <citation type="submission" date="2018-09" db="EMBL/GenBank/DDBJ databases">
        <title>A high-quality reference genome of wild soybean provides a powerful tool to mine soybean genomes.</title>
        <authorList>
            <person name="Xie M."/>
            <person name="Chung C.Y.L."/>
            <person name="Li M.-W."/>
            <person name="Wong F.-L."/>
            <person name="Chan T.-F."/>
            <person name="Lam H.-M."/>
        </authorList>
    </citation>
    <scope>NUCLEOTIDE SEQUENCE [LARGE SCALE GENOMIC DNA]</scope>
    <source>
        <strain evidence="4">cv. W05</strain>
        <tissue evidence="3">Hypocotyl of etiolated seedlings</tissue>
    </source>
</reference>
<sequence>MAAGKLQSFAFIVIILSFSSWVKIQHGMARPLNTLVLHRDADQEPIRRAILESSHTVVRSSKINVGDIDAQKNTIRKLVVDNSGPSPDGPGHKGLLTSYSQLNN</sequence>
<dbReference type="EMBL" id="QZWG01000020">
    <property type="protein sequence ID" value="RZB43661.1"/>
    <property type="molecule type" value="Genomic_DNA"/>
</dbReference>
<protein>
    <submittedName>
        <fullName evidence="3">Uncharacterized protein</fullName>
    </submittedName>
</protein>
<evidence type="ECO:0000256" key="1">
    <source>
        <dbReference type="SAM" id="MobiDB-lite"/>
    </source>
</evidence>
<dbReference type="Proteomes" id="UP000289340">
    <property type="component" value="Chromosome 20"/>
</dbReference>
<accession>A0A445F486</accession>
<gene>
    <name evidence="3" type="ORF">D0Y65_053951</name>
</gene>
<dbReference type="AlphaFoldDB" id="A0A445F486"/>